<proteinExistence type="predicted"/>
<sequence>MASDKMAVVRHSTDPSSVSTLRDHVTHGSITPLSGNEDDLLSETATKVLSEDQATWGKEAYDTWGGTIGKKTYDAWNVPMGFPWEALPYELREKMFEDVTSPHFSSWKNLDFQRTHLIVELRELHPLVVAMRGFQLTGMNKLELAGVRKLYLNIGEIETTLPYAQFPQPHWAQLFTGFRKPKWFTDYFLLNVANVQEVTIVSYRYHPSVSFISEFPFWLQGFKNLKLLEVWIPTKTGIISAKRRKGLMRGLKKRVLRKMGVEGVASESEHVGLQPWTWEASEGQSMDWSQEIGWPWNLPYRQTHRNKKRTSKVCYELSMNGGGFILKSVESDESHEHSNCPFPYWG</sequence>
<name>A0A132BAD8_MOLSC</name>
<evidence type="ECO:0000256" key="1">
    <source>
        <dbReference type="SAM" id="MobiDB-lite"/>
    </source>
</evidence>
<accession>A0A132BAD8</accession>
<dbReference type="RefSeq" id="XP_018063721.1">
    <property type="nucleotide sequence ID" value="XM_018221558.1"/>
</dbReference>
<dbReference type="GeneID" id="28831284"/>
<dbReference type="EMBL" id="KQ947432">
    <property type="protein sequence ID" value="KUJ09366.1"/>
    <property type="molecule type" value="Genomic_DNA"/>
</dbReference>
<dbReference type="KEGG" id="psco:LY89DRAFT_761925"/>
<evidence type="ECO:0000313" key="2">
    <source>
        <dbReference type="EMBL" id="KUJ09366.1"/>
    </source>
</evidence>
<gene>
    <name evidence="2" type="ORF">LY89DRAFT_761925</name>
</gene>
<reference evidence="2 3" key="1">
    <citation type="submission" date="2015-10" db="EMBL/GenBank/DDBJ databases">
        <title>Full genome of DAOMC 229536 Phialocephala scopiformis, a fungal endophyte of spruce producing the potent anti-insectan compound rugulosin.</title>
        <authorList>
            <consortium name="DOE Joint Genome Institute"/>
            <person name="Walker A.K."/>
            <person name="Frasz S.L."/>
            <person name="Seifert K.A."/>
            <person name="Miller J.D."/>
            <person name="Mondo S.J."/>
            <person name="Labutti K."/>
            <person name="Lipzen A."/>
            <person name="Dockter R."/>
            <person name="Kennedy M."/>
            <person name="Grigoriev I.V."/>
            <person name="Spatafora J.W."/>
        </authorList>
    </citation>
    <scope>NUCLEOTIDE SEQUENCE [LARGE SCALE GENOMIC DNA]</scope>
    <source>
        <strain evidence="2 3">CBS 120377</strain>
    </source>
</reference>
<keyword evidence="3" id="KW-1185">Reference proteome</keyword>
<dbReference type="AlphaFoldDB" id="A0A132BAD8"/>
<dbReference type="Proteomes" id="UP000070700">
    <property type="component" value="Unassembled WGS sequence"/>
</dbReference>
<feature type="region of interest" description="Disordered" evidence="1">
    <location>
        <begin position="1"/>
        <end position="38"/>
    </location>
</feature>
<organism evidence="2 3">
    <name type="scientific">Mollisia scopiformis</name>
    <name type="common">Conifer needle endophyte fungus</name>
    <name type="synonym">Phialocephala scopiformis</name>
    <dbReference type="NCBI Taxonomy" id="149040"/>
    <lineage>
        <taxon>Eukaryota</taxon>
        <taxon>Fungi</taxon>
        <taxon>Dikarya</taxon>
        <taxon>Ascomycota</taxon>
        <taxon>Pezizomycotina</taxon>
        <taxon>Leotiomycetes</taxon>
        <taxon>Helotiales</taxon>
        <taxon>Mollisiaceae</taxon>
        <taxon>Mollisia</taxon>
    </lineage>
</organism>
<protein>
    <submittedName>
        <fullName evidence="2">Uncharacterized protein</fullName>
    </submittedName>
</protein>
<evidence type="ECO:0000313" key="3">
    <source>
        <dbReference type="Proteomes" id="UP000070700"/>
    </source>
</evidence>
<dbReference type="InParanoid" id="A0A132BAD8"/>
<dbReference type="OrthoDB" id="3547599at2759"/>